<dbReference type="InterPro" id="IPR036397">
    <property type="entry name" value="RNaseH_sf"/>
</dbReference>
<dbReference type="EMBL" id="CAJVQB010003793">
    <property type="protein sequence ID" value="CAG8617813.1"/>
    <property type="molecule type" value="Genomic_DNA"/>
</dbReference>
<evidence type="ECO:0000313" key="1">
    <source>
        <dbReference type="EMBL" id="CAG8617813.1"/>
    </source>
</evidence>
<keyword evidence="2" id="KW-1185">Reference proteome</keyword>
<sequence length="207" mass="24315">MEEENYAKLLQYLLELKLPEGLTKEQARKLKSQARHYLIREGVLYQRNRQDPDQPLRALKRKQGHRYLVVSVEYVTKWPEARALLDCSAESVAAFMLETIICQHGVPISATELWNWSVKKQKLSTNYPPRTTRKPMVWWKEPALFACRTAQNNTTKFDPFYLVYGREATLPVDLIVKSYPVEEVPDEHYDALLLKRTFRIIDDLFEA</sequence>
<dbReference type="Proteomes" id="UP000789901">
    <property type="component" value="Unassembled WGS sequence"/>
</dbReference>
<name>A0ABN7ULI7_GIGMA</name>
<reference evidence="1 2" key="1">
    <citation type="submission" date="2021-06" db="EMBL/GenBank/DDBJ databases">
        <authorList>
            <person name="Kallberg Y."/>
            <person name="Tangrot J."/>
            <person name="Rosling A."/>
        </authorList>
    </citation>
    <scope>NUCLEOTIDE SEQUENCE [LARGE SCALE GENOMIC DNA]</scope>
    <source>
        <strain evidence="1 2">120-4 pot B 10/14</strain>
    </source>
</reference>
<protein>
    <submittedName>
        <fullName evidence="1">12015_t:CDS:1</fullName>
    </submittedName>
</protein>
<evidence type="ECO:0000313" key="2">
    <source>
        <dbReference type="Proteomes" id="UP000789901"/>
    </source>
</evidence>
<accession>A0ABN7ULI7</accession>
<organism evidence="1 2">
    <name type="scientific">Gigaspora margarita</name>
    <dbReference type="NCBI Taxonomy" id="4874"/>
    <lineage>
        <taxon>Eukaryota</taxon>
        <taxon>Fungi</taxon>
        <taxon>Fungi incertae sedis</taxon>
        <taxon>Mucoromycota</taxon>
        <taxon>Glomeromycotina</taxon>
        <taxon>Glomeromycetes</taxon>
        <taxon>Diversisporales</taxon>
        <taxon>Gigasporaceae</taxon>
        <taxon>Gigaspora</taxon>
    </lineage>
</organism>
<dbReference type="Gene3D" id="3.30.420.10">
    <property type="entry name" value="Ribonuclease H-like superfamily/Ribonuclease H"/>
    <property type="match status" value="1"/>
</dbReference>
<comment type="caution">
    <text evidence="1">The sequence shown here is derived from an EMBL/GenBank/DDBJ whole genome shotgun (WGS) entry which is preliminary data.</text>
</comment>
<proteinExistence type="predicted"/>
<dbReference type="SUPFAM" id="SSF53098">
    <property type="entry name" value="Ribonuclease H-like"/>
    <property type="match status" value="1"/>
</dbReference>
<dbReference type="InterPro" id="IPR012337">
    <property type="entry name" value="RNaseH-like_sf"/>
</dbReference>
<gene>
    <name evidence="1" type="ORF">GMARGA_LOCUS7683</name>
</gene>